<dbReference type="Proteomes" id="UP000234681">
    <property type="component" value="Chromosome 10"/>
</dbReference>
<organism evidence="1 2">
    <name type="scientific">Rattus norvegicus</name>
    <name type="common">Rat</name>
    <dbReference type="NCBI Taxonomy" id="10116"/>
    <lineage>
        <taxon>Eukaryota</taxon>
        <taxon>Metazoa</taxon>
        <taxon>Chordata</taxon>
        <taxon>Craniata</taxon>
        <taxon>Vertebrata</taxon>
        <taxon>Euteleostomi</taxon>
        <taxon>Mammalia</taxon>
        <taxon>Eutheria</taxon>
        <taxon>Euarchontoglires</taxon>
        <taxon>Glires</taxon>
        <taxon>Rodentia</taxon>
        <taxon>Myomorpha</taxon>
        <taxon>Muroidea</taxon>
        <taxon>Muridae</taxon>
        <taxon>Murinae</taxon>
        <taxon>Rattus</taxon>
    </lineage>
</organism>
<dbReference type="AlphaFoldDB" id="A6HLC2"/>
<accession>A6HLC2</accession>
<gene>
    <name evidence="1" type="ORF">rCG_63507</name>
</gene>
<name>A6HLC2_RAT</name>
<evidence type="ECO:0000313" key="2">
    <source>
        <dbReference type="Proteomes" id="UP000234681"/>
    </source>
</evidence>
<reference evidence="1 2" key="1">
    <citation type="submission" date="2005-07" db="EMBL/GenBank/DDBJ databases">
        <authorList>
            <person name="Mural R.J."/>
            <person name="Li P.W."/>
            <person name="Adams M.D."/>
            <person name="Amanatides P.G."/>
            <person name="Baden-Tillson H."/>
            <person name="Barnstead M."/>
            <person name="Chin S.H."/>
            <person name="Dew I."/>
            <person name="Evans C.A."/>
            <person name="Ferriera S."/>
            <person name="Flanigan M."/>
            <person name="Fosler C."/>
            <person name="Glodek A."/>
            <person name="Gu Z."/>
            <person name="Holt R.A."/>
            <person name="Jennings D."/>
            <person name="Kraft C.L."/>
            <person name="Lu F."/>
            <person name="Nguyen T."/>
            <person name="Nusskern D.R."/>
            <person name="Pfannkoch C.M."/>
            <person name="Sitter C."/>
            <person name="Sutton G.G."/>
            <person name="Venter J.C."/>
            <person name="Wang Z."/>
            <person name="Woodage T."/>
            <person name="Zheng X.H."/>
            <person name="Zhong F."/>
        </authorList>
    </citation>
    <scope>NUCLEOTIDE SEQUENCE [LARGE SCALE GENOMIC DNA]</scope>
    <source>
        <strain>BN</strain>
        <strain evidence="2">Sprague-Dawley</strain>
    </source>
</reference>
<evidence type="ECO:0000313" key="1">
    <source>
        <dbReference type="EMBL" id="EDM06827.1"/>
    </source>
</evidence>
<dbReference type="EMBL" id="CH473948">
    <property type="protein sequence ID" value="EDM06827.1"/>
    <property type="molecule type" value="Genomic_DNA"/>
</dbReference>
<proteinExistence type="predicted"/>
<protein>
    <submittedName>
        <fullName evidence="1">RCG63507</fullName>
    </submittedName>
</protein>
<sequence length="60" mass="6564">MQAGSTLNILPGVHRNLSVPSPCGHFGYSPVSWSPLYLVPDSPAMLHPPKHFQTYFLQSG</sequence>